<dbReference type="Proteomes" id="UP000823775">
    <property type="component" value="Unassembled WGS sequence"/>
</dbReference>
<evidence type="ECO:0000313" key="2">
    <source>
        <dbReference type="Proteomes" id="UP000823775"/>
    </source>
</evidence>
<name>A0ABS8S2W8_DATST</name>
<proteinExistence type="predicted"/>
<comment type="caution">
    <text evidence="1">The sequence shown here is derived from an EMBL/GenBank/DDBJ whole genome shotgun (WGS) entry which is preliminary data.</text>
</comment>
<evidence type="ECO:0000313" key="1">
    <source>
        <dbReference type="EMBL" id="MCD7452696.1"/>
    </source>
</evidence>
<sequence length="50" mass="5644">GKVRGKKGTWYMDSACSRNMTGTMENIPLTHQSRIGSVTLEMEKRVKSLE</sequence>
<dbReference type="EMBL" id="JACEIK010000219">
    <property type="protein sequence ID" value="MCD7452696.1"/>
    <property type="molecule type" value="Genomic_DNA"/>
</dbReference>
<reference evidence="1 2" key="1">
    <citation type="journal article" date="2021" name="BMC Genomics">
        <title>Datura genome reveals duplications of psychoactive alkaloid biosynthetic genes and high mutation rate following tissue culture.</title>
        <authorList>
            <person name="Rajewski A."/>
            <person name="Carter-House D."/>
            <person name="Stajich J."/>
            <person name="Litt A."/>
        </authorList>
    </citation>
    <scope>NUCLEOTIDE SEQUENCE [LARGE SCALE GENOMIC DNA]</scope>
    <source>
        <strain evidence="1">AR-01</strain>
    </source>
</reference>
<organism evidence="1 2">
    <name type="scientific">Datura stramonium</name>
    <name type="common">Jimsonweed</name>
    <name type="synonym">Common thornapple</name>
    <dbReference type="NCBI Taxonomy" id="4076"/>
    <lineage>
        <taxon>Eukaryota</taxon>
        <taxon>Viridiplantae</taxon>
        <taxon>Streptophyta</taxon>
        <taxon>Embryophyta</taxon>
        <taxon>Tracheophyta</taxon>
        <taxon>Spermatophyta</taxon>
        <taxon>Magnoliopsida</taxon>
        <taxon>eudicotyledons</taxon>
        <taxon>Gunneridae</taxon>
        <taxon>Pentapetalae</taxon>
        <taxon>asterids</taxon>
        <taxon>lamiids</taxon>
        <taxon>Solanales</taxon>
        <taxon>Solanaceae</taxon>
        <taxon>Solanoideae</taxon>
        <taxon>Datureae</taxon>
        <taxon>Datura</taxon>
    </lineage>
</organism>
<gene>
    <name evidence="1" type="ORF">HAX54_017820</name>
</gene>
<accession>A0ABS8S2W8</accession>
<feature type="non-terminal residue" evidence="1">
    <location>
        <position position="1"/>
    </location>
</feature>
<keyword evidence="2" id="KW-1185">Reference proteome</keyword>
<protein>
    <submittedName>
        <fullName evidence="1">Uncharacterized protein</fullName>
    </submittedName>
</protein>